<feature type="transmembrane region" description="Helical" evidence="2">
    <location>
        <begin position="155"/>
        <end position="177"/>
    </location>
</feature>
<organism evidence="3 4">
    <name type="scientific">Neotabrizicola shimadae</name>
    <dbReference type="NCBI Taxonomy" id="2807096"/>
    <lineage>
        <taxon>Bacteria</taxon>
        <taxon>Pseudomonadati</taxon>
        <taxon>Pseudomonadota</taxon>
        <taxon>Alphaproteobacteria</taxon>
        <taxon>Rhodobacterales</taxon>
        <taxon>Paracoccaceae</taxon>
        <taxon>Neotabrizicola</taxon>
    </lineage>
</organism>
<sequence>MQKPVRARSRAITHPDRPPIWADGRQQPPFDLKSFLRVSLANARASTKRGLEAGAERAAAARNTMPRLAAGTQSLCSSAARSLCAETPGFDADTQVIRAVLAGAFPRPAAPTPSRTVSDDDATLAAIRAVLREDQAIHRPAPQPSPKAPHAPGGALARLVATAMVIALLPFGAAAALHSHLSGEDLRLSR</sequence>
<feature type="compositionally biased region" description="Basic residues" evidence="1">
    <location>
        <begin position="1"/>
        <end position="11"/>
    </location>
</feature>
<dbReference type="AlphaFoldDB" id="A0A8G0ZXP6"/>
<proteinExistence type="predicted"/>
<protein>
    <submittedName>
        <fullName evidence="3">Uncharacterized protein</fullName>
    </submittedName>
</protein>
<feature type="region of interest" description="Disordered" evidence="1">
    <location>
        <begin position="1"/>
        <end position="26"/>
    </location>
</feature>
<evidence type="ECO:0000313" key="3">
    <source>
        <dbReference type="EMBL" id="QYZ71375.1"/>
    </source>
</evidence>
<reference evidence="3" key="1">
    <citation type="submission" date="2021-02" db="EMBL/GenBank/DDBJ databases">
        <title>Rhodobacter shimadae sp. nov., an aerobic anoxygenic phototrophic bacterium isolated from a hot spring.</title>
        <authorList>
            <person name="Muramatsu S."/>
            <person name="Haruta S."/>
            <person name="Hirose S."/>
            <person name="Hanada S."/>
        </authorList>
    </citation>
    <scope>NUCLEOTIDE SEQUENCE</scope>
    <source>
        <strain evidence="3">N10</strain>
    </source>
</reference>
<name>A0A8G0ZXP6_9RHOB</name>
<dbReference type="RefSeq" id="WP_220663878.1">
    <property type="nucleotide sequence ID" value="NZ_CP069370.1"/>
</dbReference>
<keyword evidence="4" id="KW-1185">Reference proteome</keyword>
<dbReference type="KEGG" id="nsm:JO391_07725"/>
<keyword evidence="2" id="KW-0472">Membrane</keyword>
<evidence type="ECO:0000313" key="4">
    <source>
        <dbReference type="Proteomes" id="UP000826300"/>
    </source>
</evidence>
<accession>A0A8G0ZXP6</accession>
<keyword evidence="2" id="KW-1133">Transmembrane helix</keyword>
<evidence type="ECO:0000256" key="1">
    <source>
        <dbReference type="SAM" id="MobiDB-lite"/>
    </source>
</evidence>
<dbReference type="Proteomes" id="UP000826300">
    <property type="component" value="Chromosome"/>
</dbReference>
<evidence type="ECO:0000256" key="2">
    <source>
        <dbReference type="SAM" id="Phobius"/>
    </source>
</evidence>
<keyword evidence="2" id="KW-0812">Transmembrane</keyword>
<dbReference type="EMBL" id="CP069370">
    <property type="protein sequence ID" value="QYZ71375.1"/>
    <property type="molecule type" value="Genomic_DNA"/>
</dbReference>
<gene>
    <name evidence="3" type="ORF">JO391_07725</name>
</gene>